<feature type="transmembrane region" description="Helical" evidence="7">
    <location>
        <begin position="135"/>
        <end position="158"/>
    </location>
</feature>
<feature type="transmembrane region" description="Helical" evidence="7">
    <location>
        <begin position="189"/>
        <end position="211"/>
    </location>
</feature>
<evidence type="ECO:0000313" key="9">
    <source>
        <dbReference type="Proteomes" id="UP000316714"/>
    </source>
</evidence>
<dbReference type="Pfam" id="PF01311">
    <property type="entry name" value="Bac_export_1"/>
    <property type="match status" value="1"/>
</dbReference>
<dbReference type="OrthoDB" id="9797790at2"/>
<keyword evidence="9" id="KW-1185">Reference proteome</keyword>
<dbReference type="Proteomes" id="UP000316714">
    <property type="component" value="Unassembled WGS sequence"/>
</dbReference>
<keyword evidence="8" id="KW-0969">Cilium</keyword>
<comment type="subcellular location">
    <subcellularLocation>
        <location evidence="1">Cell membrane</location>
        <topology evidence="1">Multi-pass membrane protein</topology>
    </subcellularLocation>
</comment>
<comment type="similarity">
    <text evidence="2">Belongs to the FliR/MopE/SpaR family.</text>
</comment>
<dbReference type="AlphaFoldDB" id="A0A5C5UXX5"/>
<dbReference type="GO" id="GO:0006605">
    <property type="term" value="P:protein targeting"/>
    <property type="evidence" value="ECO:0007669"/>
    <property type="project" value="InterPro"/>
</dbReference>
<keyword evidence="4 7" id="KW-0812">Transmembrane</keyword>
<keyword evidence="8" id="KW-0282">Flagellum</keyword>
<feature type="transmembrane region" description="Helical" evidence="7">
    <location>
        <begin position="44"/>
        <end position="61"/>
    </location>
</feature>
<protein>
    <submittedName>
        <fullName evidence="8">Flagellar biosynthesis protein FliR</fullName>
    </submittedName>
</protein>
<evidence type="ECO:0000256" key="2">
    <source>
        <dbReference type="ARBA" id="ARBA00009772"/>
    </source>
</evidence>
<accession>A0A5C5UXX5</accession>
<evidence type="ECO:0000256" key="4">
    <source>
        <dbReference type="ARBA" id="ARBA00022692"/>
    </source>
</evidence>
<keyword evidence="5 7" id="KW-1133">Transmembrane helix</keyword>
<evidence type="ECO:0000256" key="3">
    <source>
        <dbReference type="ARBA" id="ARBA00022475"/>
    </source>
</evidence>
<reference evidence="8 9" key="1">
    <citation type="submission" date="2019-02" db="EMBL/GenBank/DDBJ databases">
        <title>Deep-cultivation of Planctomycetes and their phenomic and genomic characterization uncovers novel biology.</title>
        <authorList>
            <person name="Wiegand S."/>
            <person name="Jogler M."/>
            <person name="Boedeker C."/>
            <person name="Pinto D."/>
            <person name="Vollmers J."/>
            <person name="Rivas-Marin E."/>
            <person name="Kohn T."/>
            <person name="Peeters S.H."/>
            <person name="Heuer A."/>
            <person name="Rast P."/>
            <person name="Oberbeckmann S."/>
            <person name="Bunk B."/>
            <person name="Jeske O."/>
            <person name="Meyerdierks A."/>
            <person name="Storesund J.E."/>
            <person name="Kallscheuer N."/>
            <person name="Luecker S."/>
            <person name="Lage O.M."/>
            <person name="Pohl T."/>
            <person name="Merkel B.J."/>
            <person name="Hornburger P."/>
            <person name="Mueller R.-W."/>
            <person name="Bruemmer F."/>
            <person name="Labrenz M."/>
            <person name="Spormann A.M."/>
            <person name="Op Den Camp H."/>
            <person name="Overmann J."/>
            <person name="Amann R."/>
            <person name="Jetten M.S.M."/>
            <person name="Mascher T."/>
            <person name="Medema M.H."/>
            <person name="Devos D.P."/>
            <person name="Kaster A.-K."/>
            <person name="Ovreas L."/>
            <person name="Rohde M."/>
            <person name="Galperin M.Y."/>
            <person name="Jogler C."/>
        </authorList>
    </citation>
    <scope>NUCLEOTIDE SEQUENCE [LARGE SCALE GENOMIC DNA]</scope>
    <source>
        <strain evidence="8 9">KOR34</strain>
    </source>
</reference>
<evidence type="ECO:0000256" key="5">
    <source>
        <dbReference type="ARBA" id="ARBA00022989"/>
    </source>
</evidence>
<proteinExistence type="inferred from homology"/>
<feature type="transmembrane region" description="Helical" evidence="7">
    <location>
        <begin position="218"/>
        <end position="247"/>
    </location>
</feature>
<dbReference type="PRINTS" id="PR00953">
    <property type="entry name" value="TYPE3IMRPROT"/>
</dbReference>
<dbReference type="PANTHER" id="PTHR30065:SF1">
    <property type="entry name" value="SURFACE PRESENTATION OF ANTIGENS PROTEIN SPAR"/>
    <property type="match status" value="1"/>
</dbReference>
<keyword evidence="8" id="KW-0966">Cell projection</keyword>
<gene>
    <name evidence="8" type="ORF">KOR34_45820</name>
</gene>
<dbReference type="EMBL" id="SIHJ01000004">
    <property type="protein sequence ID" value="TWT31206.1"/>
    <property type="molecule type" value="Genomic_DNA"/>
</dbReference>
<organism evidence="8 9">
    <name type="scientific">Posidoniimonas corsicana</name>
    <dbReference type="NCBI Taxonomy" id="1938618"/>
    <lineage>
        <taxon>Bacteria</taxon>
        <taxon>Pseudomonadati</taxon>
        <taxon>Planctomycetota</taxon>
        <taxon>Planctomycetia</taxon>
        <taxon>Pirellulales</taxon>
        <taxon>Lacipirellulaceae</taxon>
        <taxon>Posidoniimonas</taxon>
    </lineage>
</organism>
<keyword evidence="6 7" id="KW-0472">Membrane</keyword>
<feature type="transmembrane region" description="Helical" evidence="7">
    <location>
        <begin position="12"/>
        <end position="32"/>
    </location>
</feature>
<evidence type="ECO:0000256" key="6">
    <source>
        <dbReference type="ARBA" id="ARBA00023136"/>
    </source>
</evidence>
<dbReference type="GO" id="GO:0005886">
    <property type="term" value="C:plasma membrane"/>
    <property type="evidence" value="ECO:0007669"/>
    <property type="project" value="UniProtKB-SubCell"/>
</dbReference>
<dbReference type="InterPro" id="IPR002010">
    <property type="entry name" value="T3SS_IM_R"/>
</dbReference>
<comment type="caution">
    <text evidence="8">The sequence shown here is derived from an EMBL/GenBank/DDBJ whole genome shotgun (WGS) entry which is preliminary data.</text>
</comment>
<dbReference type="RefSeq" id="WP_146568391.1">
    <property type="nucleotide sequence ID" value="NZ_SIHJ01000004.1"/>
</dbReference>
<sequence>MPWLEPYLLNQTAAFALILARVGALLGTAPLFGAQAAPIRVRALLAVALSLLVLPSHGAPLTSSNSILSDGMNLLLFGKMIALEVVVGAMLGLGVMVILSGVQMAGQIVAQMSGMAIGELFDPGLDTSVSVFGQLFYYVTFAVFIAIGGLRMAVQALLDTFTWAPPGRASLGEDYADMMISLLSQSFELALRAAAPLMISLLLATIVLGLISRTLPQINVIVVGFSVNSLLTLGLCFATIGGVAWTFQQPLEDALVNLSYTVQPIDTDTTQPPSAAGR</sequence>
<evidence type="ECO:0000256" key="7">
    <source>
        <dbReference type="SAM" id="Phobius"/>
    </source>
</evidence>
<evidence type="ECO:0000313" key="8">
    <source>
        <dbReference type="EMBL" id="TWT31206.1"/>
    </source>
</evidence>
<feature type="transmembrane region" description="Helical" evidence="7">
    <location>
        <begin position="81"/>
        <end position="102"/>
    </location>
</feature>
<dbReference type="PANTHER" id="PTHR30065">
    <property type="entry name" value="FLAGELLAR BIOSYNTHETIC PROTEIN FLIR"/>
    <property type="match status" value="1"/>
</dbReference>
<evidence type="ECO:0000256" key="1">
    <source>
        <dbReference type="ARBA" id="ARBA00004651"/>
    </source>
</evidence>
<name>A0A5C5UXX5_9BACT</name>
<keyword evidence="3" id="KW-1003">Cell membrane</keyword>